<gene>
    <name evidence="4" type="ORF">HB776_18470</name>
</gene>
<accession>A0A7G6U1T3</accession>
<dbReference type="SUPFAM" id="SSF53850">
    <property type="entry name" value="Periplasmic binding protein-like II"/>
    <property type="match status" value="1"/>
</dbReference>
<name>A0A7G6U1T3_9BRAD</name>
<reference evidence="5" key="1">
    <citation type="journal article" date="2020" name="Mol. Plant Microbe">
        <title>Rhizobial microsymbionts of the narrowly endemic Oxytropis species growing in Kamchatka are characterized by significant genetic diversity and possess a set of genes that are associated with T3SS and T6SS secretion systems and can affect the development of symbiosis.</title>
        <authorList>
            <person name="Safronova V."/>
            <person name="Guro P."/>
            <person name="Sazanova A."/>
            <person name="Kuznetsova I."/>
            <person name="Belimov A."/>
            <person name="Yakubov V."/>
            <person name="Chirak E."/>
            <person name="Afonin A."/>
            <person name="Gogolev Y."/>
            <person name="Andronov E."/>
            <person name="Tikhonovich I."/>
        </authorList>
    </citation>
    <scope>NUCLEOTIDE SEQUENCE [LARGE SCALE GENOMIC DNA]</scope>
    <source>
        <strain evidence="5">581</strain>
    </source>
</reference>
<evidence type="ECO:0000259" key="3">
    <source>
        <dbReference type="SMART" id="SM00062"/>
    </source>
</evidence>
<evidence type="ECO:0000313" key="4">
    <source>
        <dbReference type="EMBL" id="QND72965.1"/>
    </source>
</evidence>
<dbReference type="Gene3D" id="3.40.190.10">
    <property type="entry name" value="Periplasmic binding protein-like II"/>
    <property type="match status" value="2"/>
</dbReference>
<dbReference type="EMBL" id="CP050292">
    <property type="protein sequence ID" value="QND72965.1"/>
    <property type="molecule type" value="Genomic_DNA"/>
</dbReference>
<feature type="chain" id="PRO_5028888534" evidence="2">
    <location>
        <begin position="20"/>
        <end position="277"/>
    </location>
</feature>
<dbReference type="InterPro" id="IPR001638">
    <property type="entry name" value="Solute-binding_3/MltF_N"/>
</dbReference>
<dbReference type="SMART" id="SM00062">
    <property type="entry name" value="PBPb"/>
    <property type="match status" value="1"/>
</dbReference>
<dbReference type="RefSeq" id="WP_089266066.1">
    <property type="nucleotide sequence ID" value="NZ_CP050292.1"/>
</dbReference>
<sequence>MKAMILAAGLLALASPAFAQTQEPLKSAIDSTFAPHAMPKLSGGLEGFNIDVVDEMSKRIKRPITVEGAQFAGLLPALQAGTYDFLAAVVTVTPERAQQLLFMEGFVDADYRFMTLASAPPITKLEDLSGKTIAVQKGAIYEKWVNDNAAKYGWKSESFATSTDAAQAVLAGRADANISAATVVAWIVKNNPRLKNAFLYKTGLVWSMPLRNGNTELRNKLEDALVCMKQDGTLKKLYVKWFGVEPEAGSATTTIYPGYGAPGVAGYDATEQKPTCS</sequence>
<protein>
    <submittedName>
        <fullName evidence="4">Transporter substrate-binding domain-containing protein</fullName>
    </submittedName>
</protein>
<dbReference type="Proteomes" id="UP000515291">
    <property type="component" value="Chromosome"/>
</dbReference>
<evidence type="ECO:0000256" key="2">
    <source>
        <dbReference type="SAM" id="SignalP"/>
    </source>
</evidence>
<feature type="domain" description="Solute-binding protein family 3/N-terminal" evidence="3">
    <location>
        <begin position="24"/>
        <end position="245"/>
    </location>
</feature>
<evidence type="ECO:0000256" key="1">
    <source>
        <dbReference type="ARBA" id="ARBA00022729"/>
    </source>
</evidence>
<feature type="signal peptide" evidence="2">
    <location>
        <begin position="1"/>
        <end position="19"/>
    </location>
</feature>
<dbReference type="Pfam" id="PF00497">
    <property type="entry name" value="SBP_bac_3"/>
    <property type="match status" value="1"/>
</dbReference>
<dbReference type="PANTHER" id="PTHR35936">
    <property type="entry name" value="MEMBRANE-BOUND LYTIC MUREIN TRANSGLYCOSYLASE F"/>
    <property type="match status" value="1"/>
</dbReference>
<proteinExistence type="predicted"/>
<keyword evidence="1 2" id="KW-0732">Signal</keyword>
<dbReference type="AlphaFoldDB" id="A0A7G6U1T3"/>
<organism evidence="4 5">
    <name type="scientific">Tardiphaga robiniae</name>
    <dbReference type="NCBI Taxonomy" id="943830"/>
    <lineage>
        <taxon>Bacteria</taxon>
        <taxon>Pseudomonadati</taxon>
        <taxon>Pseudomonadota</taxon>
        <taxon>Alphaproteobacteria</taxon>
        <taxon>Hyphomicrobiales</taxon>
        <taxon>Nitrobacteraceae</taxon>
        <taxon>Tardiphaga</taxon>
    </lineage>
</organism>
<dbReference type="KEGG" id="trb:HB776_18470"/>
<evidence type="ECO:0000313" key="5">
    <source>
        <dbReference type="Proteomes" id="UP000515291"/>
    </source>
</evidence>
<dbReference type="PANTHER" id="PTHR35936:SF37">
    <property type="entry name" value="AMINO ACID ABC TRANSPORTER SUBSTRATE-BINDING PROTEIN"/>
    <property type="match status" value="1"/>
</dbReference>